<keyword evidence="1" id="KW-0479">Metal-binding</keyword>
<evidence type="ECO:0000259" key="8">
    <source>
        <dbReference type="PROSITE" id="PS51999"/>
    </source>
</evidence>
<dbReference type="EMBL" id="JASCZI010061494">
    <property type="protein sequence ID" value="MED6138854.1"/>
    <property type="molecule type" value="Genomic_DNA"/>
</dbReference>
<evidence type="ECO:0000256" key="1">
    <source>
        <dbReference type="ARBA" id="ARBA00022723"/>
    </source>
</evidence>
<keyword evidence="5" id="KW-0175">Coiled coil</keyword>
<feature type="transmembrane region" description="Helical" evidence="7">
    <location>
        <begin position="136"/>
        <end position="155"/>
    </location>
</feature>
<keyword evidence="7" id="KW-1133">Transmembrane helix</keyword>
<name>A0ABU6SRN3_9FABA</name>
<organism evidence="9 10">
    <name type="scientific">Stylosanthes scabra</name>
    <dbReference type="NCBI Taxonomy" id="79078"/>
    <lineage>
        <taxon>Eukaryota</taxon>
        <taxon>Viridiplantae</taxon>
        <taxon>Streptophyta</taxon>
        <taxon>Embryophyta</taxon>
        <taxon>Tracheophyta</taxon>
        <taxon>Spermatophyta</taxon>
        <taxon>Magnoliopsida</taxon>
        <taxon>eudicotyledons</taxon>
        <taxon>Gunneridae</taxon>
        <taxon>Pentapetalae</taxon>
        <taxon>rosids</taxon>
        <taxon>fabids</taxon>
        <taxon>Fabales</taxon>
        <taxon>Fabaceae</taxon>
        <taxon>Papilionoideae</taxon>
        <taxon>50 kb inversion clade</taxon>
        <taxon>dalbergioids sensu lato</taxon>
        <taxon>Dalbergieae</taxon>
        <taxon>Pterocarpus clade</taxon>
        <taxon>Stylosanthes</taxon>
    </lineage>
</organism>
<keyword evidence="10" id="KW-1185">Reference proteome</keyword>
<evidence type="ECO:0000256" key="5">
    <source>
        <dbReference type="SAM" id="Coils"/>
    </source>
</evidence>
<keyword evidence="7" id="KW-0812">Transmembrane</keyword>
<evidence type="ECO:0000256" key="7">
    <source>
        <dbReference type="SAM" id="Phobius"/>
    </source>
</evidence>
<feature type="domain" description="GRF-type" evidence="8">
    <location>
        <begin position="40"/>
        <end position="83"/>
    </location>
</feature>
<protein>
    <recommendedName>
        <fullName evidence="8">GRF-type domain-containing protein</fullName>
    </recommendedName>
</protein>
<evidence type="ECO:0000256" key="4">
    <source>
        <dbReference type="PROSITE-ProRule" id="PRU01343"/>
    </source>
</evidence>
<keyword evidence="2 4" id="KW-0863">Zinc-finger</keyword>
<evidence type="ECO:0000313" key="9">
    <source>
        <dbReference type="EMBL" id="MED6138854.1"/>
    </source>
</evidence>
<gene>
    <name evidence="9" type="ORF">PIB30_078329</name>
</gene>
<dbReference type="InterPro" id="IPR010666">
    <property type="entry name" value="Znf_GRF"/>
</dbReference>
<keyword evidence="7" id="KW-0472">Membrane</keyword>
<keyword evidence="3" id="KW-0862">Zinc</keyword>
<evidence type="ECO:0000256" key="3">
    <source>
        <dbReference type="ARBA" id="ARBA00022833"/>
    </source>
</evidence>
<evidence type="ECO:0000313" key="10">
    <source>
        <dbReference type="Proteomes" id="UP001341840"/>
    </source>
</evidence>
<feature type="region of interest" description="Disordered" evidence="6">
    <location>
        <begin position="1"/>
        <end position="27"/>
    </location>
</feature>
<dbReference type="PROSITE" id="PS51999">
    <property type="entry name" value="ZF_GRF"/>
    <property type="match status" value="1"/>
</dbReference>
<evidence type="ECO:0000256" key="2">
    <source>
        <dbReference type="ARBA" id="ARBA00022771"/>
    </source>
</evidence>
<feature type="coiled-coil region" evidence="5">
    <location>
        <begin position="109"/>
        <end position="136"/>
    </location>
</feature>
<evidence type="ECO:0000256" key="6">
    <source>
        <dbReference type="SAM" id="MobiDB-lite"/>
    </source>
</evidence>
<dbReference type="Proteomes" id="UP001341840">
    <property type="component" value="Unassembled WGS sequence"/>
</dbReference>
<sequence>MASFQRKKNNPQSCSSASGGSPSVVKNKRKKKFDYNNGKCLHDLDTVTLESGIEMNPGRLFLRCPLWERVDLKCDYFVWADEINSDGEKNWRIQESGEESSWKNGQQKQEEIEEDLRKLQKSIEDIKGELKFIRKLLICIGMAIWLCAFNLLFTLTSECHVLYLALYE</sequence>
<accession>A0ABU6SRN3</accession>
<proteinExistence type="predicted"/>
<reference evidence="9 10" key="1">
    <citation type="journal article" date="2023" name="Plants (Basel)">
        <title>Bridging the Gap: Combining Genomics and Transcriptomics Approaches to Understand Stylosanthes scabra, an Orphan Legume from the Brazilian Caatinga.</title>
        <authorList>
            <person name="Ferreira-Neto J.R.C."/>
            <person name="da Silva M.D."/>
            <person name="Binneck E."/>
            <person name="de Melo N.F."/>
            <person name="da Silva R.H."/>
            <person name="de Melo A.L.T.M."/>
            <person name="Pandolfi V."/>
            <person name="Bustamante F.O."/>
            <person name="Brasileiro-Vidal A.C."/>
            <person name="Benko-Iseppon A.M."/>
        </authorList>
    </citation>
    <scope>NUCLEOTIDE SEQUENCE [LARGE SCALE GENOMIC DNA]</scope>
    <source>
        <tissue evidence="9">Leaves</tissue>
    </source>
</reference>
<feature type="compositionally biased region" description="Low complexity" evidence="6">
    <location>
        <begin position="13"/>
        <end position="23"/>
    </location>
</feature>
<comment type="caution">
    <text evidence="9">The sequence shown here is derived from an EMBL/GenBank/DDBJ whole genome shotgun (WGS) entry which is preliminary data.</text>
</comment>